<evidence type="ECO:0000259" key="1">
    <source>
        <dbReference type="Pfam" id="PF00733"/>
    </source>
</evidence>
<feature type="domain" description="Glutamine amidotransferase type-2" evidence="2">
    <location>
        <begin position="88"/>
        <end position="139"/>
    </location>
</feature>
<dbReference type="SUPFAM" id="SSF56235">
    <property type="entry name" value="N-terminal nucleophile aminohydrolases (Ntn hydrolases)"/>
    <property type="match status" value="1"/>
</dbReference>
<sequence>MTGLIGGNYSESTLRRLLGETPTKAESETVTLSRGDYSLGVEHLSQKDPGGWETYDEDGLTGIVYGAVSNLSTLDWDAGDLFERAFENPSDTLPEVDGPFALACTDGDRLVVATDKLGTRSIYYAEDGDDFVFGSNLNEVAETLSDPTVDERAVGDLLVIGHVWGDKTLVEEATFLDSGSTLEYEGGDPQVQRYWNFEFDTRPKASFSRNLAAAYRSAMRDSAATMEGSSVGLWLSGGLDSRTMAAELGQHVPDMTTYTYDANPAGGGNLELAREVAGTLGLSNEEVDLTPDSFVENFEDAVTIVDGMLGWNTFLNLTSVFSVSDPSDLLIEACGQGGMMGDGIGRASIELSDSREDALYQAKHQTDKETVSEILSGDVDLEKTYREEVGKSGQDGYAETVMDAYYRNYFPRGDFASNKLVRSRAGTRVPFAHGEFLRSVTKMPLEDRVKWVPGTKGKIPYGTAQGKLDLTREIGHGMEDIPYERTKMPPERPLWQHATGFVVSTSIQRLRGTTAYGGRRMQSVWSISDDDLRERLVGLMDDAADREFFDEDTVRRITEEHFETQEQDHIGAVSGLTTVEQWLQSNYD</sequence>
<dbReference type="InterPro" id="IPR017932">
    <property type="entry name" value="GATase_2_dom"/>
</dbReference>
<accession>A0A1I2UHC0</accession>
<dbReference type="Gene3D" id="3.40.50.620">
    <property type="entry name" value="HUPs"/>
    <property type="match status" value="1"/>
</dbReference>
<protein>
    <submittedName>
        <fullName evidence="3">Asparagine synthase (Glutamine-hydrolysing)</fullName>
    </submittedName>
</protein>
<proteinExistence type="predicted"/>
<dbReference type="InterPro" id="IPR029055">
    <property type="entry name" value="Ntn_hydrolases_N"/>
</dbReference>
<dbReference type="STRING" id="553467.SAMN04488063_2851"/>
<dbReference type="GO" id="GO:0004066">
    <property type="term" value="F:asparagine synthase (glutamine-hydrolyzing) activity"/>
    <property type="evidence" value="ECO:0007669"/>
    <property type="project" value="InterPro"/>
</dbReference>
<dbReference type="InterPro" id="IPR051786">
    <property type="entry name" value="ASN_synthetase/amidase"/>
</dbReference>
<feature type="domain" description="Asparagine synthetase" evidence="1">
    <location>
        <begin position="216"/>
        <end position="308"/>
    </location>
</feature>
<evidence type="ECO:0000313" key="4">
    <source>
        <dbReference type="Proteomes" id="UP000198876"/>
    </source>
</evidence>
<dbReference type="Pfam" id="PF00733">
    <property type="entry name" value="Asn_synthase"/>
    <property type="match status" value="1"/>
</dbReference>
<dbReference type="Pfam" id="PF13537">
    <property type="entry name" value="GATase_7"/>
    <property type="match status" value="1"/>
</dbReference>
<dbReference type="SUPFAM" id="SSF52402">
    <property type="entry name" value="Adenine nucleotide alpha hydrolases-like"/>
    <property type="match status" value="1"/>
</dbReference>
<dbReference type="InterPro" id="IPR001962">
    <property type="entry name" value="Asn_synthase"/>
</dbReference>
<dbReference type="Proteomes" id="UP000198876">
    <property type="component" value="Unassembled WGS sequence"/>
</dbReference>
<evidence type="ECO:0000259" key="2">
    <source>
        <dbReference type="Pfam" id="PF13537"/>
    </source>
</evidence>
<dbReference type="RefSeq" id="WP_177213373.1">
    <property type="nucleotide sequence ID" value="NZ_FOOQ01000003.1"/>
</dbReference>
<keyword evidence="4" id="KW-1185">Reference proteome</keyword>
<dbReference type="OrthoDB" id="8692at2157"/>
<organism evidence="3 4">
    <name type="scientific">Halopelagius inordinatus</name>
    <dbReference type="NCBI Taxonomy" id="553467"/>
    <lineage>
        <taxon>Archaea</taxon>
        <taxon>Methanobacteriati</taxon>
        <taxon>Methanobacteriota</taxon>
        <taxon>Stenosarchaea group</taxon>
        <taxon>Halobacteria</taxon>
        <taxon>Halobacteriales</taxon>
        <taxon>Haloferacaceae</taxon>
    </lineage>
</organism>
<name>A0A1I2UHC0_9EURY</name>
<dbReference type="AlphaFoldDB" id="A0A1I2UHC0"/>
<dbReference type="Gene3D" id="3.60.20.10">
    <property type="entry name" value="Glutamine Phosphoribosylpyrophosphate, subunit 1, domain 1"/>
    <property type="match status" value="1"/>
</dbReference>
<reference evidence="4" key="1">
    <citation type="submission" date="2016-10" db="EMBL/GenBank/DDBJ databases">
        <authorList>
            <person name="Varghese N."/>
            <person name="Submissions S."/>
        </authorList>
    </citation>
    <scope>NUCLEOTIDE SEQUENCE [LARGE SCALE GENOMIC DNA]</scope>
    <source>
        <strain evidence="4">CGMCC 1.7739</strain>
    </source>
</reference>
<evidence type="ECO:0000313" key="3">
    <source>
        <dbReference type="EMBL" id="SFG74216.1"/>
    </source>
</evidence>
<dbReference type="InterPro" id="IPR014729">
    <property type="entry name" value="Rossmann-like_a/b/a_fold"/>
</dbReference>
<dbReference type="EMBL" id="FOOQ01000003">
    <property type="protein sequence ID" value="SFG74216.1"/>
    <property type="molecule type" value="Genomic_DNA"/>
</dbReference>
<dbReference type="PANTHER" id="PTHR43284">
    <property type="entry name" value="ASPARAGINE SYNTHETASE (GLUTAMINE-HYDROLYZING)"/>
    <property type="match status" value="1"/>
</dbReference>
<gene>
    <name evidence="3" type="ORF">SAMN04488063_2851</name>
</gene>
<dbReference type="GO" id="GO:0006529">
    <property type="term" value="P:asparagine biosynthetic process"/>
    <property type="evidence" value="ECO:0007669"/>
    <property type="project" value="InterPro"/>
</dbReference>
<dbReference type="PANTHER" id="PTHR43284:SF1">
    <property type="entry name" value="ASPARAGINE SYNTHETASE"/>
    <property type="match status" value="1"/>
</dbReference>